<dbReference type="Proteomes" id="UP000306602">
    <property type="component" value="Unassembled WGS sequence"/>
</dbReference>
<evidence type="ECO:0000313" key="3">
    <source>
        <dbReference type="Proteomes" id="UP000306602"/>
    </source>
</evidence>
<proteinExistence type="predicted"/>
<name>A0A4S4N8A5_9RHOB</name>
<dbReference type="InterPro" id="IPR037359">
    <property type="entry name" value="NST/OST"/>
</dbReference>
<reference evidence="2 3" key="1">
    <citation type="submission" date="2019-04" db="EMBL/GenBank/DDBJ databases">
        <title>Shimia ponticola sp. nov., isolated from seawater.</title>
        <authorList>
            <person name="Kim Y.-O."/>
            <person name="Yoon J.-H."/>
        </authorList>
    </citation>
    <scope>NUCLEOTIDE SEQUENCE [LARGE SCALE GENOMIC DNA]</scope>
    <source>
        <strain evidence="2 3">MYP11</strain>
    </source>
</reference>
<keyword evidence="3" id="KW-1185">Reference proteome</keyword>
<dbReference type="GO" id="GO:0008146">
    <property type="term" value="F:sulfotransferase activity"/>
    <property type="evidence" value="ECO:0007669"/>
    <property type="project" value="InterPro"/>
</dbReference>
<sequence length="276" mass="31730">MTFPVNFLYLGGDKCGSSWVYHVLSKHPDVTLAKAKELFYFDRFYSMGADWYLRQFPKEPLTIRMGEICHDYLYSREALDRIARDLPQDSRFLITVREPVARTVSHYKYLRKIGRTNLPFDEALKAHPQIVEHSMFGKYVRLAQDILGKDRVHVLSFEALQTDPVAFGQDLSEALGVRYVADLPYTDRVLEAQESRNPSLVRLLRNAGWVLRSLGAPRLVNRVKNSPLVSRVLYVPPGEQRRAVEIPVETRAELVKRFAEDQALLRVLTEPTPVDA</sequence>
<dbReference type="InterPro" id="IPR027417">
    <property type="entry name" value="P-loop_NTPase"/>
</dbReference>
<accession>A0A4S4N8A5</accession>
<dbReference type="PANTHER" id="PTHR10605:SF56">
    <property type="entry name" value="BIFUNCTIONAL HEPARAN SULFATE N-DEACETYLASE_N-SULFOTRANSFERASE"/>
    <property type="match status" value="1"/>
</dbReference>
<evidence type="ECO:0000256" key="1">
    <source>
        <dbReference type="ARBA" id="ARBA00022679"/>
    </source>
</evidence>
<evidence type="ECO:0000313" key="2">
    <source>
        <dbReference type="EMBL" id="THH35434.1"/>
    </source>
</evidence>
<evidence type="ECO:0008006" key="4">
    <source>
        <dbReference type="Google" id="ProtNLM"/>
    </source>
</evidence>
<dbReference type="PANTHER" id="PTHR10605">
    <property type="entry name" value="HEPARAN SULFATE SULFOTRANSFERASE"/>
    <property type="match status" value="1"/>
</dbReference>
<dbReference type="AlphaFoldDB" id="A0A4S4N8A5"/>
<dbReference type="OrthoDB" id="981508at2"/>
<dbReference type="EMBL" id="SRKY01000004">
    <property type="protein sequence ID" value="THH35434.1"/>
    <property type="molecule type" value="Genomic_DNA"/>
</dbReference>
<protein>
    <recommendedName>
        <fullName evidence="4">Sulfotransferase domain-containing protein</fullName>
    </recommendedName>
</protein>
<dbReference type="SUPFAM" id="SSF52540">
    <property type="entry name" value="P-loop containing nucleoside triphosphate hydrolases"/>
    <property type="match status" value="1"/>
</dbReference>
<organism evidence="2 3">
    <name type="scientific">Aliishimia ponticola</name>
    <dbReference type="NCBI Taxonomy" id="2499833"/>
    <lineage>
        <taxon>Bacteria</taxon>
        <taxon>Pseudomonadati</taxon>
        <taxon>Pseudomonadota</taxon>
        <taxon>Alphaproteobacteria</taxon>
        <taxon>Rhodobacterales</taxon>
        <taxon>Paracoccaceae</taxon>
        <taxon>Aliishimia</taxon>
    </lineage>
</organism>
<keyword evidence="1" id="KW-0808">Transferase</keyword>
<gene>
    <name evidence="2" type="ORF">E4Z66_16625</name>
</gene>
<dbReference type="Gene3D" id="3.40.50.300">
    <property type="entry name" value="P-loop containing nucleotide triphosphate hydrolases"/>
    <property type="match status" value="1"/>
</dbReference>
<dbReference type="RefSeq" id="WP_136464166.1">
    <property type="nucleotide sequence ID" value="NZ_SRKY01000004.1"/>
</dbReference>
<comment type="caution">
    <text evidence="2">The sequence shown here is derived from an EMBL/GenBank/DDBJ whole genome shotgun (WGS) entry which is preliminary data.</text>
</comment>
<dbReference type="Pfam" id="PF13469">
    <property type="entry name" value="Sulfotransfer_3"/>
    <property type="match status" value="1"/>
</dbReference>